<evidence type="ECO:0000256" key="2">
    <source>
        <dbReference type="SAM" id="MobiDB-lite"/>
    </source>
</evidence>
<keyword evidence="1" id="KW-0547">Nucleotide-binding</keyword>
<gene>
    <name evidence="5" type="ORF">SAMN05216388_10097</name>
</gene>
<feature type="domain" description="AAA+ ATPase" evidence="4">
    <location>
        <begin position="347"/>
        <end position="490"/>
    </location>
</feature>
<organism evidence="5 6">
    <name type="scientific">Halorientalis persicus</name>
    <dbReference type="NCBI Taxonomy" id="1367881"/>
    <lineage>
        <taxon>Archaea</taxon>
        <taxon>Methanobacteriati</taxon>
        <taxon>Methanobacteriota</taxon>
        <taxon>Stenosarchaea group</taxon>
        <taxon>Halobacteria</taxon>
        <taxon>Halobacteriales</taxon>
        <taxon>Haloarculaceae</taxon>
        <taxon>Halorientalis</taxon>
    </lineage>
</organism>
<dbReference type="InterPro" id="IPR003959">
    <property type="entry name" value="ATPase_AAA_core"/>
</dbReference>
<feature type="compositionally biased region" description="Acidic residues" evidence="2">
    <location>
        <begin position="236"/>
        <end position="246"/>
    </location>
</feature>
<dbReference type="PANTHER" id="PTHR23076">
    <property type="entry name" value="METALLOPROTEASE M41 FTSH"/>
    <property type="match status" value="1"/>
</dbReference>
<dbReference type="InterPro" id="IPR003593">
    <property type="entry name" value="AAA+_ATPase"/>
</dbReference>
<dbReference type="GO" id="GO:0045037">
    <property type="term" value="P:protein import into chloroplast stroma"/>
    <property type="evidence" value="ECO:0007669"/>
    <property type="project" value="TreeGrafter"/>
</dbReference>
<dbReference type="InterPro" id="IPR027417">
    <property type="entry name" value="P-loop_NTPase"/>
</dbReference>
<feature type="region of interest" description="Disordered" evidence="2">
    <location>
        <begin position="203"/>
        <end position="294"/>
    </location>
</feature>
<dbReference type="AlphaFoldDB" id="A0A1H8MIL8"/>
<accession>A0A1H8MIL8</accession>
<feature type="compositionally biased region" description="Acidic residues" evidence="2">
    <location>
        <begin position="273"/>
        <end position="286"/>
    </location>
</feature>
<feature type="transmembrane region" description="Helical" evidence="3">
    <location>
        <begin position="39"/>
        <end position="59"/>
    </location>
</feature>
<dbReference type="OrthoDB" id="77269at2157"/>
<feature type="transmembrane region" description="Helical" evidence="3">
    <location>
        <begin position="71"/>
        <end position="91"/>
    </location>
</feature>
<feature type="compositionally biased region" description="Basic and acidic residues" evidence="2">
    <location>
        <begin position="217"/>
        <end position="235"/>
    </location>
</feature>
<dbReference type="Gene3D" id="1.10.8.60">
    <property type="match status" value="1"/>
</dbReference>
<name>A0A1H8MIL8_9EURY</name>
<dbReference type="EMBL" id="FOCX01000009">
    <property type="protein sequence ID" value="SEO17058.1"/>
    <property type="molecule type" value="Genomic_DNA"/>
</dbReference>
<dbReference type="GO" id="GO:0005524">
    <property type="term" value="F:ATP binding"/>
    <property type="evidence" value="ECO:0007669"/>
    <property type="project" value="UniProtKB-KW"/>
</dbReference>
<dbReference type="SMART" id="SM00382">
    <property type="entry name" value="AAA"/>
    <property type="match status" value="1"/>
</dbReference>
<evidence type="ECO:0000313" key="5">
    <source>
        <dbReference type="EMBL" id="SEO17058.1"/>
    </source>
</evidence>
<dbReference type="InterPro" id="IPR003960">
    <property type="entry name" value="ATPase_AAA_CS"/>
</dbReference>
<dbReference type="PROSITE" id="PS00674">
    <property type="entry name" value="AAA"/>
    <property type="match status" value="1"/>
</dbReference>
<dbReference type="GO" id="GO:0004176">
    <property type="term" value="F:ATP-dependent peptidase activity"/>
    <property type="evidence" value="ECO:0007669"/>
    <property type="project" value="TreeGrafter"/>
</dbReference>
<keyword evidence="3" id="KW-0812">Transmembrane</keyword>
<comment type="similarity">
    <text evidence="1">Belongs to the AAA ATPase family.</text>
</comment>
<evidence type="ECO:0000259" key="4">
    <source>
        <dbReference type="SMART" id="SM00382"/>
    </source>
</evidence>
<dbReference type="SUPFAM" id="SSF52540">
    <property type="entry name" value="P-loop containing nucleoside triphosphate hydrolases"/>
    <property type="match status" value="1"/>
</dbReference>
<evidence type="ECO:0000256" key="1">
    <source>
        <dbReference type="RuleBase" id="RU003651"/>
    </source>
</evidence>
<dbReference type="RefSeq" id="WP_170845390.1">
    <property type="nucleotide sequence ID" value="NZ_FOCX01000009.1"/>
</dbReference>
<evidence type="ECO:0000313" key="6">
    <source>
        <dbReference type="Proteomes" id="UP000198775"/>
    </source>
</evidence>
<keyword evidence="6" id="KW-1185">Reference proteome</keyword>
<keyword evidence="3" id="KW-0472">Membrane</keyword>
<dbReference type="GO" id="GO:0006508">
    <property type="term" value="P:proteolysis"/>
    <property type="evidence" value="ECO:0007669"/>
    <property type="project" value="TreeGrafter"/>
</dbReference>
<sequence>MSDSDSSDHERRVLTGHPQHPVFDTALSCVHHFLIRVRVALLSAIAFAVFSVGLVWGARVAPGMMGVPYPGIAYIGSLVVGMVLSLTWLGVMYARKPWYWATGDARSGYRFRAGVLLGGLVLMPWFVQPLLSVPSVLTQFMFAPIESRATDPLAGLLLLGVPMLKAWREDPMAVSGSSFFERFNYNSVWDLHIADGNRVKESRLRRARGGNSSQDDAGSHKDPSEGGRRRDRNSDDENDGSEEDLIDQVPESVKEEILEQAQEGEESSRSSDDDTDADAGSADESDNSASDQGGVWSQLEFQWRAGNNVDVTFDDIGGMESKIEELERQLIRPAESDRERYEKLGVTLPNILLYGPPGTGKSYLAEAVIGELETPYLLTSGGDITSRWVNASSSRVSSLFNEAELLAKEYGMAVVFIDEIDAVLPDRRNTQGGNQHQEDKKVVDEFLKHLDDCTDKNIVVIGTTNYRDDLDDAAIRSGRMDLQLEVPLPEKEARTKVLRAQLESRAYADIPAKELATMAEYLDGATAADLTRIVEDAALSAANNGYEQIEAKHLWAAIDDTVND</sequence>
<reference evidence="6" key="1">
    <citation type="submission" date="2016-10" db="EMBL/GenBank/DDBJ databases">
        <authorList>
            <person name="Varghese N."/>
            <person name="Submissions S."/>
        </authorList>
    </citation>
    <scope>NUCLEOTIDE SEQUENCE [LARGE SCALE GENOMIC DNA]</scope>
    <source>
        <strain evidence="6">IBRC-M 10043</strain>
    </source>
</reference>
<proteinExistence type="inferred from homology"/>
<dbReference type="Pfam" id="PF00004">
    <property type="entry name" value="AAA"/>
    <property type="match status" value="1"/>
</dbReference>
<dbReference type="GO" id="GO:0016887">
    <property type="term" value="F:ATP hydrolysis activity"/>
    <property type="evidence" value="ECO:0007669"/>
    <property type="project" value="InterPro"/>
</dbReference>
<dbReference type="PANTHER" id="PTHR23076:SF37">
    <property type="entry name" value="ATP-DEPENDENT ZINC METALLOPROTEASE FTSH 4, MITOCHONDRIAL"/>
    <property type="match status" value="1"/>
</dbReference>
<keyword evidence="1" id="KW-0067">ATP-binding</keyword>
<keyword evidence="3" id="KW-1133">Transmembrane helix</keyword>
<dbReference type="Proteomes" id="UP000198775">
    <property type="component" value="Unassembled WGS sequence"/>
</dbReference>
<protein>
    <submittedName>
        <fullName evidence="5">ATPase family associated with various cellular activities (AAA)</fullName>
    </submittedName>
</protein>
<evidence type="ECO:0000256" key="3">
    <source>
        <dbReference type="SAM" id="Phobius"/>
    </source>
</evidence>
<dbReference type="Gene3D" id="3.40.50.300">
    <property type="entry name" value="P-loop containing nucleotide triphosphate hydrolases"/>
    <property type="match status" value="1"/>
</dbReference>
<feature type="transmembrane region" description="Helical" evidence="3">
    <location>
        <begin position="111"/>
        <end position="131"/>
    </location>
</feature>